<organism evidence="16 17">
    <name type="scientific">Phascolarctos cinereus</name>
    <name type="common">Koala</name>
    <dbReference type="NCBI Taxonomy" id="38626"/>
    <lineage>
        <taxon>Eukaryota</taxon>
        <taxon>Metazoa</taxon>
        <taxon>Chordata</taxon>
        <taxon>Craniata</taxon>
        <taxon>Vertebrata</taxon>
        <taxon>Euteleostomi</taxon>
        <taxon>Mammalia</taxon>
        <taxon>Metatheria</taxon>
        <taxon>Diprotodontia</taxon>
        <taxon>Phascolarctidae</taxon>
        <taxon>Phascolarctos</taxon>
    </lineage>
</organism>
<evidence type="ECO:0000256" key="4">
    <source>
        <dbReference type="ARBA" id="ARBA00022936"/>
    </source>
</evidence>
<feature type="transmembrane region" description="Helical" evidence="14">
    <location>
        <begin position="108"/>
        <end position="127"/>
    </location>
</feature>
<dbReference type="PANTHER" id="PTHR10489">
    <property type="entry name" value="CELL ADHESION MOLECULE"/>
    <property type="match status" value="1"/>
</dbReference>
<dbReference type="KEGG" id="pcw:110207202"/>
<keyword evidence="5 14" id="KW-1133">Transmembrane helix</keyword>
<dbReference type="PRINTS" id="PR00564">
    <property type="entry name" value="CXCCHMKINER5"/>
</dbReference>
<feature type="domain" description="G-protein coupled receptors family 1 profile" evidence="15">
    <location>
        <begin position="87"/>
        <end position="341"/>
    </location>
</feature>
<feature type="transmembrane region" description="Helical" evidence="14">
    <location>
        <begin position="279"/>
        <end position="308"/>
    </location>
</feature>
<dbReference type="Pfam" id="PF00001">
    <property type="entry name" value="7tm_1"/>
    <property type="match status" value="1"/>
</dbReference>
<keyword evidence="11 13" id="KW-0807">Transducer</keyword>
<dbReference type="InterPro" id="IPR050119">
    <property type="entry name" value="CCR1-9-like"/>
</dbReference>
<evidence type="ECO:0000256" key="13">
    <source>
        <dbReference type="RuleBase" id="RU000688"/>
    </source>
</evidence>
<evidence type="ECO:0000256" key="7">
    <source>
        <dbReference type="ARBA" id="ARBA00023136"/>
    </source>
</evidence>
<evidence type="ECO:0000256" key="8">
    <source>
        <dbReference type="ARBA" id="ARBA00023157"/>
    </source>
</evidence>
<feature type="transmembrane region" description="Helical" evidence="14">
    <location>
        <begin position="328"/>
        <end position="348"/>
    </location>
</feature>
<evidence type="ECO:0000256" key="11">
    <source>
        <dbReference type="ARBA" id="ARBA00023224"/>
    </source>
</evidence>
<dbReference type="Gene3D" id="1.20.1070.10">
    <property type="entry name" value="Rhodopsin 7-helix transmembrane proteins"/>
    <property type="match status" value="1"/>
</dbReference>
<dbReference type="GeneID" id="110207202"/>
<evidence type="ECO:0000256" key="3">
    <source>
        <dbReference type="ARBA" id="ARBA00022692"/>
    </source>
</evidence>
<comment type="similarity">
    <text evidence="13">Belongs to the G-protein coupled receptor 1 family.</text>
</comment>
<keyword evidence="9 13" id="KW-0675">Receptor</keyword>
<dbReference type="InterPro" id="IPR001053">
    <property type="entry name" value="Chemokine_CXCR5"/>
</dbReference>
<evidence type="ECO:0000256" key="14">
    <source>
        <dbReference type="SAM" id="Phobius"/>
    </source>
</evidence>
<evidence type="ECO:0000256" key="5">
    <source>
        <dbReference type="ARBA" id="ARBA00022989"/>
    </source>
</evidence>
<dbReference type="PROSITE" id="PS00237">
    <property type="entry name" value="G_PROTEIN_RECEP_F1_1"/>
    <property type="match status" value="1"/>
</dbReference>
<dbReference type="GO" id="GO:0030595">
    <property type="term" value="P:leukocyte chemotaxis"/>
    <property type="evidence" value="ECO:0007669"/>
    <property type="project" value="Ensembl"/>
</dbReference>
<keyword evidence="3 13" id="KW-0812">Transmembrane</keyword>
<dbReference type="GO" id="GO:0006955">
    <property type="term" value="P:immune response"/>
    <property type="evidence" value="ECO:0007669"/>
    <property type="project" value="InterPro"/>
</dbReference>
<proteinExistence type="inferred from homology"/>
<dbReference type="CTD" id="643"/>
<dbReference type="RefSeq" id="XP_020840461.1">
    <property type="nucleotide sequence ID" value="XM_020984802.1"/>
</dbReference>
<evidence type="ECO:0000256" key="2">
    <source>
        <dbReference type="ARBA" id="ARBA00022475"/>
    </source>
</evidence>
<dbReference type="AlphaFoldDB" id="A0A6P5K715"/>
<feature type="transmembrane region" description="Helical" evidence="14">
    <location>
        <begin position="182"/>
        <end position="201"/>
    </location>
</feature>
<keyword evidence="8" id="KW-1015">Disulfide bond</keyword>
<evidence type="ECO:0000313" key="17">
    <source>
        <dbReference type="RefSeq" id="XP_020840461.1"/>
    </source>
</evidence>
<accession>A0A6P5K715</accession>
<dbReference type="FunCoup" id="A0A6P5K715">
    <property type="interactions" value="892"/>
</dbReference>
<evidence type="ECO:0000256" key="6">
    <source>
        <dbReference type="ARBA" id="ARBA00023040"/>
    </source>
</evidence>
<keyword evidence="4" id="KW-0075">B-cell activation</keyword>
<dbReference type="GO" id="GO:0009897">
    <property type="term" value="C:external side of plasma membrane"/>
    <property type="evidence" value="ECO:0007669"/>
    <property type="project" value="Ensembl"/>
</dbReference>
<keyword evidence="7 14" id="KW-0472">Membrane</keyword>
<dbReference type="InterPro" id="IPR000276">
    <property type="entry name" value="GPCR_Rhodpsn"/>
</dbReference>
<dbReference type="SUPFAM" id="SSF81321">
    <property type="entry name" value="Family A G protein-coupled receptor-like"/>
    <property type="match status" value="1"/>
</dbReference>
<dbReference type="GO" id="GO:0016493">
    <property type="term" value="F:C-C chemokine receptor activity"/>
    <property type="evidence" value="ECO:0007669"/>
    <property type="project" value="TreeGrafter"/>
</dbReference>
<name>A0A6P5K715_PHACI</name>
<keyword evidence="10" id="KW-0325">Glycoprotein</keyword>
<reference evidence="17" key="1">
    <citation type="submission" date="2025-08" db="UniProtKB">
        <authorList>
            <consortium name="RefSeq"/>
        </authorList>
    </citation>
    <scope>IDENTIFICATION</scope>
    <source>
        <tissue evidence="17">Spleen</tissue>
    </source>
</reference>
<evidence type="ECO:0000259" key="15">
    <source>
        <dbReference type="PROSITE" id="PS50262"/>
    </source>
</evidence>
<dbReference type="GO" id="GO:0032467">
    <property type="term" value="P:positive regulation of cytokinesis"/>
    <property type="evidence" value="ECO:0007669"/>
    <property type="project" value="Ensembl"/>
</dbReference>
<keyword evidence="2" id="KW-1003">Cell membrane</keyword>
<dbReference type="GO" id="GO:0019957">
    <property type="term" value="F:C-C chemokine binding"/>
    <property type="evidence" value="ECO:0007669"/>
    <property type="project" value="TreeGrafter"/>
</dbReference>
<dbReference type="OMA" id="FTKNCLL"/>
<feature type="transmembrane region" description="Helical" evidence="14">
    <location>
        <begin position="70"/>
        <end position="96"/>
    </location>
</feature>
<sequence>MQQVHIHAAMNYQFTLDMEALSISMEDQFTPLDFSNYSNYSNYSNELPDSWDDYLCPEVHSWEDQLSFKAVFVLVAYSAIFLLGMTGNALVLVILVSHRTARSSTETFLLHLAVADLLLVLTLPFAMTEGAVGWVLGPFFCKTVSALHKINFYCSSLLLACIAVDRHLAIVHAVHTYRHRRLFSVHVTCGAVWLTSFLFALPEILFVTVSNVTGTNDSATCSFSGHGLAGSDARLTSRFLYHIGGFLIPLLVMAWCYTGVVRRLCRAQRRYQRQKAVKVAILVTGVFFFCWSPYNVVIFLNTLVMLGAMPKSCQLDDRLTTAITTCEFLGLAHCCLNPVLYTFVGVKFRSDLIRLLGKLGCVGPAALHRFLPSWRKGSSSESENATSVSTF</sequence>
<evidence type="ECO:0000313" key="16">
    <source>
        <dbReference type="Proteomes" id="UP000515140"/>
    </source>
</evidence>
<evidence type="ECO:0000256" key="9">
    <source>
        <dbReference type="ARBA" id="ARBA00023170"/>
    </source>
</evidence>
<dbReference type="PRINTS" id="PR00237">
    <property type="entry name" value="GPCRRHODOPSN"/>
</dbReference>
<dbReference type="Proteomes" id="UP000515140">
    <property type="component" value="Unplaced"/>
</dbReference>
<feature type="transmembrane region" description="Helical" evidence="14">
    <location>
        <begin position="239"/>
        <end position="258"/>
    </location>
</feature>
<gene>
    <name evidence="17" type="primary">CXCR5</name>
</gene>
<keyword evidence="16" id="KW-1185">Reference proteome</keyword>
<dbReference type="GO" id="GO:0042113">
    <property type="term" value="P:B cell activation"/>
    <property type="evidence" value="ECO:0007669"/>
    <property type="project" value="UniProtKB-KW"/>
</dbReference>
<comment type="subcellular location">
    <subcellularLocation>
        <location evidence="1">Cell membrane</location>
        <topology evidence="1">Multi-pass membrane protein</topology>
    </subcellularLocation>
</comment>
<feature type="transmembrane region" description="Helical" evidence="14">
    <location>
        <begin position="150"/>
        <end position="170"/>
    </location>
</feature>
<evidence type="ECO:0000256" key="12">
    <source>
        <dbReference type="ARBA" id="ARBA00069929"/>
    </source>
</evidence>
<dbReference type="PROSITE" id="PS50262">
    <property type="entry name" value="G_PROTEIN_RECEP_F1_2"/>
    <property type="match status" value="1"/>
</dbReference>
<dbReference type="InParanoid" id="A0A6P5K715"/>
<protein>
    <recommendedName>
        <fullName evidence="12">C-X-C chemokine receptor type 5</fullName>
    </recommendedName>
</protein>
<keyword evidence="6 13" id="KW-0297">G-protein coupled receptor</keyword>
<dbReference type="GO" id="GO:0048535">
    <property type="term" value="P:lymph node development"/>
    <property type="evidence" value="ECO:0007669"/>
    <property type="project" value="Ensembl"/>
</dbReference>
<dbReference type="InterPro" id="IPR017452">
    <property type="entry name" value="GPCR_Rhodpsn_7TM"/>
</dbReference>
<dbReference type="FunFam" id="1.20.1070.10:FF:000143">
    <property type="entry name" value="C-X-C chemokine receptor type 5"/>
    <property type="match status" value="1"/>
</dbReference>
<dbReference type="GO" id="GO:0019722">
    <property type="term" value="P:calcium-mediated signaling"/>
    <property type="evidence" value="ECO:0007669"/>
    <property type="project" value="TreeGrafter"/>
</dbReference>
<dbReference type="GO" id="GO:0007204">
    <property type="term" value="P:positive regulation of cytosolic calcium ion concentration"/>
    <property type="evidence" value="ECO:0007669"/>
    <property type="project" value="TreeGrafter"/>
</dbReference>
<evidence type="ECO:0000256" key="10">
    <source>
        <dbReference type="ARBA" id="ARBA00023180"/>
    </source>
</evidence>
<dbReference type="GO" id="GO:0016494">
    <property type="term" value="F:C-X-C chemokine receptor activity"/>
    <property type="evidence" value="ECO:0007669"/>
    <property type="project" value="InterPro"/>
</dbReference>
<evidence type="ECO:0000256" key="1">
    <source>
        <dbReference type="ARBA" id="ARBA00004651"/>
    </source>
</evidence>
<dbReference type="PANTHER" id="PTHR10489:SF618">
    <property type="entry name" value="C-X-C CHEMOKINE RECEPTOR TYPE 5"/>
    <property type="match status" value="1"/>
</dbReference>